<dbReference type="AlphaFoldDB" id="A0A414CGW1"/>
<dbReference type="Proteomes" id="UP000285773">
    <property type="component" value="Unassembled WGS sequence"/>
</dbReference>
<dbReference type="GO" id="GO:0016747">
    <property type="term" value="F:acyltransferase activity, transferring groups other than amino-acyl groups"/>
    <property type="evidence" value="ECO:0007669"/>
    <property type="project" value="InterPro"/>
</dbReference>
<evidence type="ECO:0000256" key="1">
    <source>
        <dbReference type="ARBA" id="ARBA00022679"/>
    </source>
</evidence>
<dbReference type="RefSeq" id="WP_118095903.1">
    <property type="nucleotide sequence ID" value="NZ_QSIO01000003.1"/>
</dbReference>
<gene>
    <name evidence="4" type="ORF">DW820_07780</name>
</gene>
<evidence type="ECO:0000313" key="5">
    <source>
        <dbReference type="Proteomes" id="UP000285773"/>
    </source>
</evidence>
<sequence length="300" mass="34378">MIQSTNTLNDHQLLQAKALIAICQNYDGTFRDPYLSNMLNFDPDMPAFFLYYEKGELVGLLTVYADDQDVEVAILVHPNHRRQGIARALYGSFEKETASYPIESVTFQTERIFLENHPDFASNWGLVEDDETETWLGKDRRPYPLVNDSNLEVLLADRSYQDQISQLKFQAFSEEHESREVVDRYVAKALKDPESRLYILLKNGQVIGTCTVDLSSDTNYFYGLAIAELERGKGYGSYLAKSLVNQLIAQNDKAFQIAVEDSNVGAKRLYEKIGFVKQTQAVYLKPKSRNRKEMKRVKNL</sequence>
<feature type="domain" description="N-acetyltransferase" evidence="3">
    <location>
        <begin position="9"/>
        <end position="152"/>
    </location>
</feature>
<dbReference type="Pfam" id="PF00583">
    <property type="entry name" value="Acetyltransf_1"/>
    <property type="match status" value="2"/>
</dbReference>
<organism evidence="4 5">
    <name type="scientific">Streptococcus parasanguinis</name>
    <dbReference type="NCBI Taxonomy" id="1318"/>
    <lineage>
        <taxon>Bacteria</taxon>
        <taxon>Bacillati</taxon>
        <taxon>Bacillota</taxon>
        <taxon>Bacilli</taxon>
        <taxon>Lactobacillales</taxon>
        <taxon>Streptococcaceae</taxon>
        <taxon>Streptococcus</taxon>
    </lineage>
</organism>
<reference evidence="4 5" key="1">
    <citation type="submission" date="2018-08" db="EMBL/GenBank/DDBJ databases">
        <title>A genome reference for cultivated species of the human gut microbiota.</title>
        <authorList>
            <person name="Zou Y."/>
            <person name="Xue W."/>
            <person name="Luo G."/>
        </authorList>
    </citation>
    <scope>NUCLEOTIDE SEQUENCE [LARGE SCALE GENOMIC DNA]</scope>
    <source>
        <strain evidence="4 5">AM33-3BH</strain>
    </source>
</reference>
<comment type="caution">
    <text evidence="4">The sequence shown here is derived from an EMBL/GenBank/DDBJ whole genome shotgun (WGS) entry which is preliminary data.</text>
</comment>
<dbReference type="PANTHER" id="PTHR43420:SF44">
    <property type="entry name" value="ACETYLTRANSFERASE YPEA"/>
    <property type="match status" value="1"/>
</dbReference>
<protein>
    <submittedName>
        <fullName evidence="4">GNAT family N-acetyltransferase</fullName>
    </submittedName>
</protein>
<dbReference type="EMBL" id="QSIO01000003">
    <property type="protein sequence ID" value="RHC94222.1"/>
    <property type="molecule type" value="Genomic_DNA"/>
</dbReference>
<evidence type="ECO:0000259" key="3">
    <source>
        <dbReference type="PROSITE" id="PS51186"/>
    </source>
</evidence>
<dbReference type="InterPro" id="IPR050680">
    <property type="entry name" value="YpeA/RimI_acetyltransf"/>
</dbReference>
<dbReference type="CDD" id="cd04301">
    <property type="entry name" value="NAT_SF"/>
    <property type="match status" value="2"/>
</dbReference>
<accession>A0A414CGW1</accession>
<proteinExistence type="predicted"/>
<dbReference type="Gene3D" id="3.40.630.30">
    <property type="match status" value="2"/>
</dbReference>
<keyword evidence="1 4" id="KW-0808">Transferase</keyword>
<dbReference type="InterPro" id="IPR000182">
    <property type="entry name" value="GNAT_dom"/>
</dbReference>
<dbReference type="PROSITE" id="PS51186">
    <property type="entry name" value="GNAT"/>
    <property type="match status" value="2"/>
</dbReference>
<dbReference type="SUPFAM" id="SSF55729">
    <property type="entry name" value="Acyl-CoA N-acyltransferases (Nat)"/>
    <property type="match status" value="2"/>
</dbReference>
<dbReference type="InterPro" id="IPR016181">
    <property type="entry name" value="Acyl_CoA_acyltransferase"/>
</dbReference>
<keyword evidence="2" id="KW-0012">Acyltransferase</keyword>
<feature type="domain" description="N-acetyltransferase" evidence="3">
    <location>
        <begin position="151"/>
        <end position="295"/>
    </location>
</feature>
<evidence type="ECO:0000313" key="4">
    <source>
        <dbReference type="EMBL" id="RHC94222.1"/>
    </source>
</evidence>
<dbReference type="PANTHER" id="PTHR43420">
    <property type="entry name" value="ACETYLTRANSFERASE"/>
    <property type="match status" value="1"/>
</dbReference>
<evidence type="ECO:0000256" key="2">
    <source>
        <dbReference type="ARBA" id="ARBA00023315"/>
    </source>
</evidence>
<name>A0A414CGW1_STRPA</name>